<dbReference type="AlphaFoldDB" id="A0A9J5ZQT3"/>
<accession>A0A9J5ZQT3</accession>
<organism evidence="1 2">
    <name type="scientific">Solanum commersonii</name>
    <name type="common">Commerson's wild potato</name>
    <name type="synonym">Commerson's nightshade</name>
    <dbReference type="NCBI Taxonomy" id="4109"/>
    <lineage>
        <taxon>Eukaryota</taxon>
        <taxon>Viridiplantae</taxon>
        <taxon>Streptophyta</taxon>
        <taxon>Embryophyta</taxon>
        <taxon>Tracheophyta</taxon>
        <taxon>Spermatophyta</taxon>
        <taxon>Magnoliopsida</taxon>
        <taxon>eudicotyledons</taxon>
        <taxon>Gunneridae</taxon>
        <taxon>Pentapetalae</taxon>
        <taxon>asterids</taxon>
        <taxon>lamiids</taxon>
        <taxon>Solanales</taxon>
        <taxon>Solanaceae</taxon>
        <taxon>Solanoideae</taxon>
        <taxon>Solaneae</taxon>
        <taxon>Solanum</taxon>
    </lineage>
</organism>
<comment type="caution">
    <text evidence="1">The sequence shown here is derived from an EMBL/GenBank/DDBJ whole genome shotgun (WGS) entry which is preliminary data.</text>
</comment>
<gene>
    <name evidence="1" type="ORF">H5410_014397</name>
</gene>
<evidence type="ECO:0000313" key="2">
    <source>
        <dbReference type="Proteomes" id="UP000824120"/>
    </source>
</evidence>
<dbReference type="EMBL" id="JACXVP010000003">
    <property type="protein sequence ID" value="KAG5614573.1"/>
    <property type="molecule type" value="Genomic_DNA"/>
</dbReference>
<protein>
    <submittedName>
        <fullName evidence="1">Uncharacterized protein</fullName>
    </submittedName>
</protein>
<keyword evidence="2" id="KW-1185">Reference proteome</keyword>
<evidence type="ECO:0000313" key="1">
    <source>
        <dbReference type="EMBL" id="KAG5614573.1"/>
    </source>
</evidence>
<proteinExistence type="predicted"/>
<sequence length="75" mass="9197">MKKYRSQKQQAPNVQPATSINFIREYHFEFKRLFLNESNDWDELLELNDFDVEKMPENQVVDSKNRIDYIPIFER</sequence>
<name>A0A9J5ZQT3_SOLCO</name>
<dbReference type="Proteomes" id="UP000824120">
    <property type="component" value="Chromosome 3"/>
</dbReference>
<reference evidence="1 2" key="1">
    <citation type="submission" date="2020-09" db="EMBL/GenBank/DDBJ databases">
        <title>De no assembly of potato wild relative species, Solanum commersonii.</title>
        <authorList>
            <person name="Cho K."/>
        </authorList>
    </citation>
    <scope>NUCLEOTIDE SEQUENCE [LARGE SCALE GENOMIC DNA]</scope>
    <source>
        <strain evidence="1">LZ3.2</strain>
        <tissue evidence="1">Leaf</tissue>
    </source>
</reference>